<evidence type="ECO:0000313" key="2">
    <source>
        <dbReference type="Proteomes" id="UP001280121"/>
    </source>
</evidence>
<dbReference type="AlphaFoldDB" id="A0AAD9XNU4"/>
<dbReference type="InterPro" id="IPR052343">
    <property type="entry name" value="Retrotransposon-Effector_Assoc"/>
</dbReference>
<dbReference type="PANTHER" id="PTHR46890:SF50">
    <property type="entry name" value="RNA-DIRECTED DNA POLYMERASE, EUKARYOTA, REVERSE TRANSCRIPTASE ZINC-BINDING DOMAIN PROTEIN-RELATED"/>
    <property type="match status" value="1"/>
</dbReference>
<dbReference type="PANTHER" id="PTHR46890">
    <property type="entry name" value="NON-LTR RETROLELEMENT REVERSE TRANSCRIPTASE-LIKE PROTEIN-RELATED"/>
    <property type="match status" value="1"/>
</dbReference>
<evidence type="ECO:0008006" key="3">
    <source>
        <dbReference type="Google" id="ProtNLM"/>
    </source>
</evidence>
<organism evidence="1 2">
    <name type="scientific">Dipteronia dyeriana</name>
    <dbReference type="NCBI Taxonomy" id="168575"/>
    <lineage>
        <taxon>Eukaryota</taxon>
        <taxon>Viridiplantae</taxon>
        <taxon>Streptophyta</taxon>
        <taxon>Embryophyta</taxon>
        <taxon>Tracheophyta</taxon>
        <taxon>Spermatophyta</taxon>
        <taxon>Magnoliopsida</taxon>
        <taxon>eudicotyledons</taxon>
        <taxon>Gunneridae</taxon>
        <taxon>Pentapetalae</taxon>
        <taxon>rosids</taxon>
        <taxon>malvids</taxon>
        <taxon>Sapindales</taxon>
        <taxon>Sapindaceae</taxon>
        <taxon>Hippocastanoideae</taxon>
        <taxon>Acereae</taxon>
        <taxon>Dipteronia</taxon>
    </lineage>
</organism>
<evidence type="ECO:0000313" key="1">
    <source>
        <dbReference type="EMBL" id="KAK2662767.1"/>
    </source>
</evidence>
<reference evidence="1" key="1">
    <citation type="journal article" date="2023" name="Plant J.">
        <title>Genome sequences and population genomics provide insights into the demographic history, inbreeding, and mutation load of two 'living fossil' tree species of Dipteronia.</title>
        <authorList>
            <person name="Feng Y."/>
            <person name="Comes H.P."/>
            <person name="Chen J."/>
            <person name="Zhu S."/>
            <person name="Lu R."/>
            <person name="Zhang X."/>
            <person name="Li P."/>
            <person name="Qiu J."/>
            <person name="Olsen K.M."/>
            <person name="Qiu Y."/>
        </authorList>
    </citation>
    <scope>NUCLEOTIDE SEQUENCE</scope>
    <source>
        <strain evidence="1">KIB01</strain>
    </source>
</reference>
<accession>A0AAD9XNU4</accession>
<dbReference type="EMBL" id="JANJYI010000001">
    <property type="protein sequence ID" value="KAK2662767.1"/>
    <property type="molecule type" value="Genomic_DNA"/>
</dbReference>
<dbReference type="Proteomes" id="UP001280121">
    <property type="component" value="Unassembled WGS sequence"/>
</dbReference>
<comment type="caution">
    <text evidence="1">The sequence shown here is derived from an EMBL/GenBank/DDBJ whole genome shotgun (WGS) entry which is preliminary data.</text>
</comment>
<name>A0AAD9XNU4_9ROSI</name>
<proteinExistence type="predicted"/>
<keyword evidence="2" id="KW-1185">Reference proteome</keyword>
<sequence length="201" mass="22973">MEEFHNNGSVVKNVNKTFIALVRKIKNPVHLKDYRPISLVGSFYKILAKVLANRLKKLMKKIISPYQMAFVSGRTSVRWNPFKESLWLPVIKKVEDRLAPSRRSLLSEGGNGGSKKNKRNFFWNDGALKKKIHAVDWVSLCKSKRFGGLGIGRIKDKGVSLLAKWIRRFGNEHSSLWKTILCAKYGVNNKGIIWDFSQGKD</sequence>
<protein>
    <recommendedName>
        <fullName evidence="3">Reverse transcriptase domain-containing protein</fullName>
    </recommendedName>
</protein>
<gene>
    <name evidence="1" type="ORF">Ddye_001341</name>
</gene>